<dbReference type="OrthoDB" id="204377at2759"/>
<dbReference type="InterPro" id="IPR046346">
    <property type="entry name" value="Aminoacid_DH-like_N_sf"/>
</dbReference>
<dbReference type="SUPFAM" id="SSF53223">
    <property type="entry name" value="Aminoacid dehydrogenase-like, N-terminal domain"/>
    <property type="match status" value="1"/>
</dbReference>
<evidence type="ECO:0000256" key="1">
    <source>
        <dbReference type="SAM" id="MobiDB-lite"/>
    </source>
</evidence>
<dbReference type="InParanoid" id="K2QZB8"/>
<dbReference type="VEuPathDB" id="FungiDB:MPH_07464"/>
<accession>K2QZB8</accession>
<comment type="caution">
    <text evidence="2">The sequence shown here is derived from an EMBL/GenBank/DDBJ whole genome shotgun (WGS) entry which is preliminary data.</text>
</comment>
<protein>
    <submittedName>
        <fullName evidence="2">Shikimate dehydrogenase substrate binding protein</fullName>
    </submittedName>
</protein>
<proteinExistence type="predicted"/>
<evidence type="ECO:0000313" key="3">
    <source>
        <dbReference type="Proteomes" id="UP000007129"/>
    </source>
</evidence>
<dbReference type="Proteomes" id="UP000007129">
    <property type="component" value="Unassembled WGS sequence"/>
</dbReference>
<name>K2QZB8_MACPH</name>
<sequence>MHLRIFGADVASSPPPAMHNTAFKYLGMPHEYRLLQHAWAEDVRVLANDPSLSSSIPMDLIQPTDLNHNDTKDTQETGTGAAATDAASTAKKLLLQAM</sequence>
<gene>
    <name evidence="2" type="ORF">MPH_07464</name>
</gene>
<feature type="region of interest" description="Disordered" evidence="1">
    <location>
        <begin position="54"/>
        <end position="85"/>
    </location>
</feature>
<reference evidence="2 3" key="1">
    <citation type="journal article" date="2012" name="BMC Genomics">
        <title>Tools to kill: Genome of one of the most destructive plant pathogenic fungi Macrophomina phaseolina.</title>
        <authorList>
            <person name="Islam M.S."/>
            <person name="Haque M.S."/>
            <person name="Islam M.M."/>
            <person name="Emdad E.M."/>
            <person name="Halim A."/>
            <person name="Hossen Q.M.M."/>
            <person name="Hossain M.Z."/>
            <person name="Ahmed B."/>
            <person name="Rahim S."/>
            <person name="Rahman M.S."/>
            <person name="Alam M.M."/>
            <person name="Hou S."/>
            <person name="Wan X."/>
            <person name="Saito J.A."/>
            <person name="Alam M."/>
        </authorList>
    </citation>
    <scope>NUCLEOTIDE SEQUENCE [LARGE SCALE GENOMIC DNA]</scope>
    <source>
        <strain evidence="2 3">MS6</strain>
    </source>
</reference>
<evidence type="ECO:0000313" key="2">
    <source>
        <dbReference type="EMBL" id="EKG15336.1"/>
    </source>
</evidence>
<dbReference type="HOGENOM" id="CLU_2333992_0_0_1"/>
<organism evidence="2 3">
    <name type="scientific">Macrophomina phaseolina (strain MS6)</name>
    <name type="common">Charcoal rot fungus</name>
    <dbReference type="NCBI Taxonomy" id="1126212"/>
    <lineage>
        <taxon>Eukaryota</taxon>
        <taxon>Fungi</taxon>
        <taxon>Dikarya</taxon>
        <taxon>Ascomycota</taxon>
        <taxon>Pezizomycotina</taxon>
        <taxon>Dothideomycetes</taxon>
        <taxon>Dothideomycetes incertae sedis</taxon>
        <taxon>Botryosphaeriales</taxon>
        <taxon>Botryosphaeriaceae</taxon>
        <taxon>Macrophomina</taxon>
    </lineage>
</organism>
<dbReference type="Gene3D" id="3.40.50.10860">
    <property type="entry name" value="Leucine Dehydrogenase, chain A, domain 1"/>
    <property type="match status" value="1"/>
</dbReference>
<dbReference type="AlphaFoldDB" id="K2QZB8"/>
<dbReference type="EMBL" id="AHHD01000302">
    <property type="protein sequence ID" value="EKG15336.1"/>
    <property type="molecule type" value="Genomic_DNA"/>
</dbReference>